<keyword evidence="2" id="KW-1133">Transmembrane helix</keyword>
<dbReference type="RefSeq" id="WP_052561822.1">
    <property type="nucleotide sequence ID" value="NZ_BAFN01000001.1"/>
</dbReference>
<keyword evidence="4" id="KW-1185">Reference proteome</keyword>
<evidence type="ECO:0008006" key="5">
    <source>
        <dbReference type="Google" id="ProtNLM"/>
    </source>
</evidence>
<feature type="transmembrane region" description="Helical" evidence="2">
    <location>
        <begin position="115"/>
        <end position="134"/>
    </location>
</feature>
<evidence type="ECO:0000313" key="4">
    <source>
        <dbReference type="Proteomes" id="UP000032309"/>
    </source>
</evidence>
<evidence type="ECO:0000256" key="2">
    <source>
        <dbReference type="SAM" id="Phobius"/>
    </source>
</evidence>
<dbReference type="EMBL" id="BAFN01000001">
    <property type="protein sequence ID" value="GAN31866.1"/>
    <property type="molecule type" value="Genomic_DNA"/>
</dbReference>
<reference evidence="4" key="1">
    <citation type="journal article" date="2015" name="Genome Announc.">
        <title>Draft Genome Sequence of an Anaerobic Ammonium-Oxidizing Bacterium, "Candidatus Brocadia sinica".</title>
        <authorList>
            <person name="Oshiki M."/>
            <person name="Shinyako-Hata K."/>
            <person name="Satoh H."/>
            <person name="Okabe S."/>
        </authorList>
    </citation>
    <scope>NUCLEOTIDE SEQUENCE [LARGE SCALE GENOMIC DNA]</scope>
    <source>
        <strain evidence="4">JPN1</strain>
    </source>
</reference>
<name>A0ABQ0JT12_9BACT</name>
<feature type="region of interest" description="Disordered" evidence="1">
    <location>
        <begin position="36"/>
        <end position="76"/>
    </location>
</feature>
<accession>A0ABQ0JT12</accession>
<evidence type="ECO:0000313" key="3">
    <source>
        <dbReference type="EMBL" id="GAN31866.1"/>
    </source>
</evidence>
<keyword evidence="2" id="KW-0812">Transmembrane</keyword>
<organism evidence="3 4">
    <name type="scientific">Candidatus Brocadia sinica JPN1</name>
    <dbReference type="NCBI Taxonomy" id="1197129"/>
    <lineage>
        <taxon>Bacteria</taxon>
        <taxon>Pseudomonadati</taxon>
        <taxon>Planctomycetota</taxon>
        <taxon>Candidatus Brocadiia</taxon>
        <taxon>Candidatus Brocadiales</taxon>
        <taxon>Candidatus Brocadiaceae</taxon>
        <taxon>Candidatus Brocadia</taxon>
    </lineage>
</organism>
<gene>
    <name evidence="3" type="ORF">BROSI_A0370</name>
</gene>
<keyword evidence="2" id="KW-0472">Membrane</keyword>
<dbReference type="Proteomes" id="UP000032309">
    <property type="component" value="Unassembled WGS sequence"/>
</dbReference>
<sequence length="143" mass="16108">MKKCPYCAEEIKDEAIKCRFCGEFLTLIPDDQKKSNIQVKPEAKPQQKIQTQQTERPKTDVRPPQKTATVSGAKDKKAELKRTQVTLETIAVETGEKTVASLEKPLKTAQKKKDWILIIAIIVFGILLLIIQFSKQLGIEGFP</sequence>
<evidence type="ECO:0000256" key="1">
    <source>
        <dbReference type="SAM" id="MobiDB-lite"/>
    </source>
</evidence>
<comment type="caution">
    <text evidence="3">The sequence shown here is derived from an EMBL/GenBank/DDBJ whole genome shotgun (WGS) entry which is preliminary data.</text>
</comment>
<proteinExistence type="predicted"/>
<protein>
    <recommendedName>
        <fullName evidence="5">Zinc ribbon domain-containing protein</fullName>
    </recommendedName>
</protein>